<dbReference type="PANTHER" id="PTHR43031:SF7">
    <property type="entry name" value="NITRIC OXIDE REDUCTASE FLRD-NAD(+) REDUCTASE"/>
    <property type="match status" value="1"/>
</dbReference>
<keyword evidence="1" id="KW-1133">Transmembrane helix</keyword>
<reference evidence="4" key="1">
    <citation type="journal article" date="2023" name="Int. J. Syst. Evol. Microbiol.">
        <title>Mesoterricola silvestris gen. nov., sp. nov., Mesoterricola sediminis sp. nov., Geothrix oryzae sp. nov., Geothrix edaphica sp. nov., Geothrix rubra sp. nov., and Geothrix limicola sp. nov., six novel members of Acidobacteriota isolated from soils.</title>
        <authorList>
            <person name="Itoh H."/>
            <person name="Sugisawa Y."/>
            <person name="Mise K."/>
            <person name="Xu Z."/>
            <person name="Kuniyasu M."/>
            <person name="Ushijima N."/>
            <person name="Kawano K."/>
            <person name="Kobayashi E."/>
            <person name="Shiratori Y."/>
            <person name="Masuda Y."/>
            <person name="Senoo K."/>
        </authorList>
    </citation>
    <scope>NUCLEOTIDE SEQUENCE [LARGE SCALE GENOMIC DNA]</scope>
    <source>
        <strain evidence="4">W79</strain>
    </source>
</reference>
<dbReference type="RefSeq" id="WP_316412635.1">
    <property type="nucleotide sequence ID" value="NZ_AP027080.1"/>
</dbReference>
<dbReference type="PROSITE" id="PS50206">
    <property type="entry name" value="RHODANESE_3"/>
    <property type="match status" value="1"/>
</dbReference>
<dbReference type="InterPro" id="IPR050229">
    <property type="entry name" value="GlpE_sulfurtransferase"/>
</dbReference>
<dbReference type="Gene3D" id="3.40.250.10">
    <property type="entry name" value="Rhodanese-like domain"/>
    <property type="match status" value="1"/>
</dbReference>
<dbReference type="InterPro" id="IPR001763">
    <property type="entry name" value="Rhodanese-like_dom"/>
</dbReference>
<keyword evidence="4" id="KW-1185">Reference proteome</keyword>
<name>A0AA48GM59_9BACT</name>
<keyword evidence="1" id="KW-0812">Transmembrane</keyword>
<evidence type="ECO:0000259" key="2">
    <source>
        <dbReference type="PROSITE" id="PS50206"/>
    </source>
</evidence>
<keyword evidence="1" id="KW-0472">Membrane</keyword>
<dbReference type="SMART" id="SM00450">
    <property type="entry name" value="RHOD"/>
    <property type="match status" value="1"/>
</dbReference>
<gene>
    <name evidence="3" type="ORF">METEAL_31360</name>
</gene>
<dbReference type="KEGG" id="msil:METEAL_31360"/>
<organism evidence="3 4">
    <name type="scientific">Mesoterricola silvestris</name>
    <dbReference type="NCBI Taxonomy" id="2927979"/>
    <lineage>
        <taxon>Bacteria</taxon>
        <taxon>Pseudomonadati</taxon>
        <taxon>Acidobacteriota</taxon>
        <taxon>Holophagae</taxon>
        <taxon>Holophagales</taxon>
        <taxon>Holophagaceae</taxon>
        <taxon>Mesoterricola</taxon>
    </lineage>
</organism>
<dbReference type="Pfam" id="PF00581">
    <property type="entry name" value="Rhodanese"/>
    <property type="match status" value="1"/>
</dbReference>
<dbReference type="CDD" id="cd00158">
    <property type="entry name" value="RHOD"/>
    <property type="match status" value="1"/>
</dbReference>
<protein>
    <submittedName>
        <fullName evidence="3">Rhodanese</fullName>
    </submittedName>
</protein>
<accession>A0AA48GM59</accession>
<proteinExistence type="predicted"/>
<dbReference type="InterPro" id="IPR036873">
    <property type="entry name" value="Rhodanese-like_dom_sf"/>
</dbReference>
<dbReference type="SUPFAM" id="SSF52821">
    <property type="entry name" value="Rhodanese/Cell cycle control phosphatase"/>
    <property type="match status" value="1"/>
</dbReference>
<feature type="transmembrane region" description="Helical" evidence="1">
    <location>
        <begin position="33"/>
        <end position="50"/>
    </location>
</feature>
<dbReference type="EMBL" id="AP027080">
    <property type="protein sequence ID" value="BDU73962.1"/>
    <property type="molecule type" value="Genomic_DNA"/>
</dbReference>
<feature type="domain" description="Rhodanese" evidence="2">
    <location>
        <begin position="75"/>
        <end position="167"/>
    </location>
</feature>
<evidence type="ECO:0000313" key="3">
    <source>
        <dbReference type="EMBL" id="BDU73962.1"/>
    </source>
</evidence>
<evidence type="ECO:0000313" key="4">
    <source>
        <dbReference type="Proteomes" id="UP001238179"/>
    </source>
</evidence>
<dbReference type="Proteomes" id="UP001238179">
    <property type="component" value="Chromosome"/>
</dbReference>
<sequence>MFDSHALLQAFTPAVLAGPGGFAGWVSRPEVAYPLAGGLVALLAILILKWPDFKSWRRARHKEVFRPIELEQVLHGDPPVVVDLRRPEDFNGSSGHIRGAFNLPFNHLPKALAEIAKDKRQLVVLVDYDDRVSHLAADVLASCGYTWVRVLRGGMRAWRAGNLPVSVSGHR</sequence>
<dbReference type="AlphaFoldDB" id="A0AA48GM59"/>
<dbReference type="PANTHER" id="PTHR43031">
    <property type="entry name" value="FAD-DEPENDENT OXIDOREDUCTASE"/>
    <property type="match status" value="1"/>
</dbReference>
<evidence type="ECO:0000256" key="1">
    <source>
        <dbReference type="SAM" id="Phobius"/>
    </source>
</evidence>